<dbReference type="GO" id="GO:0005975">
    <property type="term" value="P:carbohydrate metabolic process"/>
    <property type="evidence" value="ECO:0007669"/>
    <property type="project" value="UniProtKB-UniRule"/>
</dbReference>
<evidence type="ECO:0000256" key="2">
    <source>
        <dbReference type="ARBA" id="ARBA00004496"/>
    </source>
</evidence>
<dbReference type="InterPro" id="IPR050099">
    <property type="entry name" value="SIS_GmhA/DiaA_subfam"/>
</dbReference>
<evidence type="ECO:0000256" key="4">
    <source>
        <dbReference type="ARBA" id="ARBA00022490"/>
    </source>
</evidence>
<protein>
    <recommendedName>
        <fullName evidence="9">Phosphoheptose isomerase</fullName>
        <ecNumber evidence="9">5.3.1.28</ecNumber>
    </recommendedName>
    <alternativeName>
        <fullName evidence="9">Sedoheptulose 7-phosphate isomerase</fullName>
    </alternativeName>
</protein>
<evidence type="ECO:0000313" key="10">
    <source>
        <dbReference type="EMBL" id="BDI33877.1"/>
    </source>
</evidence>
<dbReference type="PROSITE" id="PS51464">
    <property type="entry name" value="SIS"/>
    <property type="match status" value="1"/>
</dbReference>
<dbReference type="InterPro" id="IPR001347">
    <property type="entry name" value="SIS_dom"/>
</dbReference>
<dbReference type="KEGG" id="ccot:CCAX7_59280"/>
<evidence type="ECO:0000256" key="8">
    <source>
        <dbReference type="ARBA" id="ARBA00023277"/>
    </source>
</evidence>
<feature type="binding site" evidence="9">
    <location>
        <position position="183"/>
    </location>
    <ligand>
        <name>Zn(2+)</name>
        <dbReference type="ChEBI" id="CHEBI:29105"/>
    </ligand>
</feature>
<comment type="subcellular location">
    <subcellularLocation>
        <location evidence="2 9">Cytoplasm</location>
    </subcellularLocation>
</comment>
<sequence length="197" mass="21083">MSSTTLGVTLEGHVAQLKRDLDGILVHEAALSGLAAALLASFAQGGKMLTCGNGGSAAEAAHLAEELTGRFYRERKSLPGMCLSIDGTLLTCIGNDYGFEEIFARQVESLGRPGDVLIGFTTSGNSENVLRAIQRAKERGLITAVFSGKTGGKMKGLCDYEFIVQSEHPSAMRVQECHQLMLHVLCEKIERVVLGIE</sequence>
<dbReference type="EMBL" id="AP025739">
    <property type="protein sequence ID" value="BDI33877.1"/>
    <property type="molecule type" value="Genomic_DNA"/>
</dbReference>
<feature type="binding site" evidence="9">
    <location>
        <begin position="95"/>
        <end position="96"/>
    </location>
    <ligand>
        <name>substrate</name>
    </ligand>
</feature>
<comment type="catalytic activity">
    <reaction evidence="1 9">
        <text>2 D-sedoheptulose 7-phosphate = D-glycero-alpha-D-manno-heptose 7-phosphate + D-glycero-beta-D-manno-heptose 7-phosphate</text>
        <dbReference type="Rhea" id="RHEA:27489"/>
        <dbReference type="ChEBI" id="CHEBI:57483"/>
        <dbReference type="ChEBI" id="CHEBI:60203"/>
        <dbReference type="ChEBI" id="CHEBI:60204"/>
        <dbReference type="EC" id="5.3.1.28"/>
    </reaction>
</comment>
<comment type="cofactor">
    <cofactor evidence="9">
        <name>Zn(2+)</name>
        <dbReference type="ChEBI" id="CHEBI:29105"/>
    </cofactor>
    <text evidence="9">Binds 1 zinc ion per subunit.</text>
</comment>
<keyword evidence="8 9" id="KW-0119">Carbohydrate metabolism</keyword>
<evidence type="ECO:0000256" key="6">
    <source>
        <dbReference type="ARBA" id="ARBA00022833"/>
    </source>
</evidence>
<accession>A0A402CZS1</accession>
<evidence type="ECO:0000256" key="5">
    <source>
        <dbReference type="ARBA" id="ARBA00022723"/>
    </source>
</evidence>
<dbReference type="GO" id="GO:0097367">
    <property type="term" value="F:carbohydrate derivative binding"/>
    <property type="evidence" value="ECO:0007669"/>
    <property type="project" value="InterPro"/>
</dbReference>
<dbReference type="RefSeq" id="WP_119322794.1">
    <property type="nucleotide sequence ID" value="NZ_AP025739.1"/>
</dbReference>
<comment type="pathway">
    <text evidence="9">Carbohydrate biosynthesis; D-glycero-D-manno-heptose 7-phosphate biosynthesis; D-glycero-alpha-D-manno-heptose 7-phosphate and D-glycero-beta-D-manno-heptose 7-phosphate from sedoheptulose 7-phosphate: step 1/1.</text>
</comment>
<dbReference type="GO" id="GO:0005737">
    <property type="term" value="C:cytoplasm"/>
    <property type="evidence" value="ECO:0007669"/>
    <property type="project" value="UniProtKB-SubCell"/>
</dbReference>
<feature type="binding site" evidence="9">
    <location>
        <begin position="121"/>
        <end position="123"/>
    </location>
    <ligand>
        <name>substrate</name>
    </ligand>
</feature>
<dbReference type="EC" id="5.3.1.28" evidence="9"/>
<dbReference type="InterPro" id="IPR004515">
    <property type="entry name" value="Phosphoheptose_Isoase"/>
</dbReference>
<keyword evidence="11" id="KW-1185">Reference proteome</keyword>
<dbReference type="GO" id="GO:0008270">
    <property type="term" value="F:zinc ion binding"/>
    <property type="evidence" value="ECO:0007669"/>
    <property type="project" value="UniProtKB-UniRule"/>
</dbReference>
<comment type="similarity">
    <text evidence="3 9">Belongs to the SIS family. GmhA subfamily.</text>
</comment>
<feature type="binding site" evidence="9">
    <location>
        <begin position="53"/>
        <end position="55"/>
    </location>
    <ligand>
        <name>substrate</name>
    </ligand>
</feature>
<dbReference type="PANTHER" id="PTHR30390">
    <property type="entry name" value="SEDOHEPTULOSE 7-PHOSPHATE ISOMERASE / DNAA INITIATOR-ASSOCIATING FACTOR FOR REPLICATION INITIATION"/>
    <property type="match status" value="1"/>
</dbReference>
<dbReference type="GO" id="GO:0008968">
    <property type="term" value="F:D-sedoheptulose 7-phosphate isomerase activity"/>
    <property type="evidence" value="ECO:0007669"/>
    <property type="project" value="UniProtKB-UniRule"/>
</dbReference>
<dbReference type="SUPFAM" id="SSF53697">
    <property type="entry name" value="SIS domain"/>
    <property type="match status" value="1"/>
</dbReference>
<dbReference type="OrthoDB" id="9810929at2"/>
<feature type="binding site" evidence="9">
    <location>
        <position position="66"/>
    </location>
    <ligand>
        <name>Zn(2+)</name>
        <dbReference type="ChEBI" id="CHEBI:29105"/>
    </ligand>
</feature>
<keyword evidence="7 9" id="KW-0413">Isomerase</keyword>
<comment type="miscellaneous">
    <text evidence="9">The reaction produces a racemic mixture of D-glycero-alpha-D-manno-heptose 7-phosphate and D-glycero-beta-D-manno-heptose 7-phosphate.</text>
</comment>
<reference evidence="10 11" key="1">
    <citation type="journal article" date="2019" name="Int. J. Syst. Evol. Microbiol.">
        <title>Capsulimonas corticalis gen. nov., sp. nov., an aerobic capsulated bacterium, of a novel bacterial order, Capsulimonadales ord. nov., of the class Armatimonadia of the phylum Armatimonadetes.</title>
        <authorList>
            <person name="Li J."/>
            <person name="Kudo C."/>
            <person name="Tonouchi A."/>
        </authorList>
    </citation>
    <scope>NUCLEOTIDE SEQUENCE [LARGE SCALE GENOMIC DNA]</scope>
    <source>
        <strain evidence="10 11">AX-7</strain>
    </source>
</reference>
<keyword evidence="6 9" id="KW-0862">Zinc</keyword>
<feature type="binding site" evidence="9">
    <location>
        <position position="62"/>
    </location>
    <ligand>
        <name>Zn(2+)</name>
        <dbReference type="ChEBI" id="CHEBI:29105"/>
    </ligand>
</feature>
<feature type="binding site" evidence="9">
    <location>
        <position position="66"/>
    </location>
    <ligand>
        <name>substrate</name>
    </ligand>
</feature>
<evidence type="ECO:0000256" key="1">
    <source>
        <dbReference type="ARBA" id="ARBA00000348"/>
    </source>
</evidence>
<keyword evidence="4 9" id="KW-0963">Cytoplasm</keyword>
<dbReference type="HAMAP" id="MF_00067">
    <property type="entry name" value="GmhA"/>
    <property type="match status" value="1"/>
</dbReference>
<dbReference type="Gene3D" id="3.40.50.10490">
    <property type="entry name" value="Glucose-6-phosphate isomerase like protein, domain 1"/>
    <property type="match status" value="1"/>
</dbReference>
<feature type="binding site" evidence="9">
    <location>
        <position position="126"/>
    </location>
    <ligand>
        <name>substrate</name>
    </ligand>
</feature>
<gene>
    <name evidence="9 10" type="primary">gmhA</name>
    <name evidence="10" type="ORF">CCAX7_59280</name>
</gene>
<proteinExistence type="inferred from homology"/>
<evidence type="ECO:0000313" key="11">
    <source>
        <dbReference type="Proteomes" id="UP000287394"/>
    </source>
</evidence>
<dbReference type="Proteomes" id="UP000287394">
    <property type="component" value="Chromosome"/>
</dbReference>
<dbReference type="GO" id="GO:2001061">
    <property type="term" value="P:D-glycero-D-manno-heptose 7-phosphate biosynthetic process"/>
    <property type="evidence" value="ECO:0007669"/>
    <property type="project" value="UniProtKB-UniPathway"/>
</dbReference>
<feature type="binding site" evidence="9">
    <location>
        <position position="175"/>
    </location>
    <ligand>
        <name>Zn(2+)</name>
        <dbReference type="ChEBI" id="CHEBI:29105"/>
    </ligand>
</feature>
<evidence type="ECO:0000256" key="7">
    <source>
        <dbReference type="ARBA" id="ARBA00023235"/>
    </source>
</evidence>
<comment type="function">
    <text evidence="9">Catalyzes the isomerization of sedoheptulose 7-phosphate in D-glycero-D-manno-heptose 7-phosphate.</text>
</comment>
<evidence type="ECO:0000256" key="9">
    <source>
        <dbReference type="HAMAP-Rule" id="MF_00067"/>
    </source>
</evidence>
<name>A0A402CZS1_9BACT</name>
<keyword evidence="5 9" id="KW-0479">Metal-binding</keyword>
<dbReference type="AlphaFoldDB" id="A0A402CZS1"/>
<evidence type="ECO:0000256" key="3">
    <source>
        <dbReference type="ARBA" id="ARBA00009894"/>
    </source>
</evidence>
<feature type="binding site" evidence="9">
    <location>
        <position position="175"/>
    </location>
    <ligand>
        <name>substrate</name>
    </ligand>
</feature>
<dbReference type="Pfam" id="PF13580">
    <property type="entry name" value="SIS_2"/>
    <property type="match status" value="1"/>
</dbReference>
<dbReference type="InterPro" id="IPR035461">
    <property type="entry name" value="GmhA/DiaA"/>
</dbReference>
<dbReference type="InterPro" id="IPR046348">
    <property type="entry name" value="SIS_dom_sf"/>
</dbReference>
<dbReference type="CDD" id="cd05006">
    <property type="entry name" value="SIS_GmhA"/>
    <property type="match status" value="1"/>
</dbReference>
<organism evidence="10 11">
    <name type="scientific">Capsulimonas corticalis</name>
    <dbReference type="NCBI Taxonomy" id="2219043"/>
    <lineage>
        <taxon>Bacteria</taxon>
        <taxon>Bacillati</taxon>
        <taxon>Armatimonadota</taxon>
        <taxon>Armatimonadia</taxon>
        <taxon>Capsulimonadales</taxon>
        <taxon>Capsulimonadaceae</taxon>
        <taxon>Capsulimonas</taxon>
    </lineage>
</organism>